<evidence type="ECO:0000313" key="2">
    <source>
        <dbReference type="Proteomes" id="UP000198767"/>
    </source>
</evidence>
<dbReference type="Pfam" id="PF10115">
    <property type="entry name" value="HlyU"/>
    <property type="match status" value="1"/>
</dbReference>
<protein>
    <recommendedName>
        <fullName evidence="3">Transcriptional activator HlyU</fullName>
    </recommendedName>
</protein>
<proteinExistence type="predicted"/>
<dbReference type="STRING" id="1156985.SAMN04488118_105229"/>
<dbReference type="InterPro" id="IPR018772">
    <property type="entry name" value="Transcription_activator_HlyU"/>
</dbReference>
<accession>A0A1G5QTE8</accession>
<dbReference type="EMBL" id="FMWG01000005">
    <property type="protein sequence ID" value="SCZ64359.1"/>
    <property type="molecule type" value="Genomic_DNA"/>
</dbReference>
<dbReference type="AlphaFoldDB" id="A0A1G5QTE8"/>
<evidence type="ECO:0000313" key="1">
    <source>
        <dbReference type="EMBL" id="SCZ64359.1"/>
    </source>
</evidence>
<name>A0A1G5QTE8_9RHOB</name>
<sequence>MSLFSKLFGGGAKAKSEPTAETYEGFQIFVEPQKSGQGYCVGARVEKEINGELKSHMMIRADNFQAKETADEVSLLKAKKLIDEQGDSIFR</sequence>
<evidence type="ECO:0008006" key="3">
    <source>
        <dbReference type="Google" id="ProtNLM"/>
    </source>
</evidence>
<dbReference type="RefSeq" id="WP_090218773.1">
    <property type="nucleotide sequence ID" value="NZ_CANMPF010000006.1"/>
</dbReference>
<organism evidence="1 2">
    <name type="scientific">Epibacterium ulvae</name>
    <dbReference type="NCBI Taxonomy" id="1156985"/>
    <lineage>
        <taxon>Bacteria</taxon>
        <taxon>Pseudomonadati</taxon>
        <taxon>Pseudomonadota</taxon>
        <taxon>Alphaproteobacteria</taxon>
        <taxon>Rhodobacterales</taxon>
        <taxon>Roseobacteraceae</taxon>
        <taxon>Epibacterium</taxon>
    </lineage>
</organism>
<keyword evidence="2" id="KW-1185">Reference proteome</keyword>
<dbReference type="Proteomes" id="UP000198767">
    <property type="component" value="Unassembled WGS sequence"/>
</dbReference>
<gene>
    <name evidence="1" type="ORF">SAMN04488118_105229</name>
</gene>
<dbReference type="OrthoDB" id="9800971at2"/>
<reference evidence="1 2" key="1">
    <citation type="submission" date="2016-10" db="EMBL/GenBank/DDBJ databases">
        <authorList>
            <person name="de Groot N.N."/>
        </authorList>
    </citation>
    <scope>NUCLEOTIDE SEQUENCE [LARGE SCALE GENOMIC DNA]</scope>
    <source>
        <strain evidence="1 2">U95</strain>
    </source>
</reference>